<feature type="compositionally biased region" description="Low complexity" evidence="1">
    <location>
        <begin position="34"/>
        <end position="54"/>
    </location>
</feature>
<dbReference type="Proteomes" id="UP000280935">
    <property type="component" value="Unassembled WGS sequence"/>
</dbReference>
<dbReference type="AlphaFoldDB" id="A0A3P1WVF1"/>
<accession>A0A3P1WVF1</accession>
<protein>
    <submittedName>
        <fullName evidence="3">DUF3060 domain-containing protein</fullName>
    </submittedName>
</protein>
<feature type="region of interest" description="Disordered" evidence="1">
    <location>
        <begin position="25"/>
        <end position="110"/>
    </location>
</feature>
<dbReference type="PROSITE" id="PS51257">
    <property type="entry name" value="PROKAR_LIPOPROTEIN"/>
    <property type="match status" value="1"/>
</dbReference>
<feature type="chain" id="PRO_5017988706" evidence="2">
    <location>
        <begin position="27"/>
        <end position="212"/>
    </location>
</feature>
<dbReference type="Pfam" id="PF11259">
    <property type="entry name" value="DUF3060"/>
    <property type="match status" value="1"/>
</dbReference>
<dbReference type="InterPro" id="IPR021417">
    <property type="entry name" value="DUF3060"/>
</dbReference>
<keyword evidence="2" id="KW-0732">Signal</keyword>
<gene>
    <name evidence="3" type="ORF">EII35_13180</name>
</gene>
<reference evidence="3 4" key="1">
    <citation type="submission" date="2018-11" db="EMBL/GenBank/DDBJ databases">
        <title>Genomes From Bacteria Associated with the Canine Oral Cavity: a Test Case for Automated Genome-Based Taxonomic Assignment.</title>
        <authorList>
            <person name="Coil D.A."/>
            <person name="Jospin G."/>
            <person name="Darling A.E."/>
            <person name="Wallis C."/>
            <person name="Davis I.J."/>
            <person name="Harris S."/>
            <person name="Eisen J.A."/>
            <person name="Holcombe L.J."/>
            <person name="O'Flynn C."/>
        </authorList>
    </citation>
    <scope>NUCLEOTIDE SEQUENCE [LARGE SCALE GENOMIC DNA]</scope>
    <source>
        <strain evidence="3 4">OH2822_COT-296</strain>
    </source>
</reference>
<sequence length="212" mass="21834">MSPFRTRSLAALSVAALLLAGCSAQTDSARGDAPSVTQDTTTPSVTQDTTTPSDSRTRERVENESIELPVGPRVSAPASTQTSAPEPTPSATGDEEAEDEEEGAEVESDCAGQDLVVESENDLVLSRGTCGTVTVTTTGATLRFENAERLVVVGDANIINAGTVSTVEVQGSSNIVNIQQAGDIGITGRANIVTVTTKKGKVKDRGTANVVN</sequence>
<name>A0A3P1WVF1_9ACTN</name>
<feature type="compositionally biased region" description="Polar residues" evidence="1">
    <location>
        <begin position="77"/>
        <end position="91"/>
    </location>
</feature>
<dbReference type="RefSeq" id="WP_125228929.1">
    <property type="nucleotide sequence ID" value="NZ_RQYT01000043.1"/>
</dbReference>
<proteinExistence type="predicted"/>
<evidence type="ECO:0000313" key="4">
    <source>
        <dbReference type="Proteomes" id="UP000280935"/>
    </source>
</evidence>
<evidence type="ECO:0000256" key="1">
    <source>
        <dbReference type="SAM" id="MobiDB-lite"/>
    </source>
</evidence>
<evidence type="ECO:0000256" key="2">
    <source>
        <dbReference type="SAM" id="SignalP"/>
    </source>
</evidence>
<comment type="caution">
    <text evidence="3">The sequence shown here is derived from an EMBL/GenBank/DDBJ whole genome shotgun (WGS) entry which is preliminary data.</text>
</comment>
<feature type="compositionally biased region" description="Acidic residues" evidence="1">
    <location>
        <begin position="93"/>
        <end position="108"/>
    </location>
</feature>
<dbReference type="EMBL" id="RQYT01000043">
    <property type="protein sequence ID" value="RRD48343.1"/>
    <property type="molecule type" value="Genomic_DNA"/>
</dbReference>
<evidence type="ECO:0000313" key="3">
    <source>
        <dbReference type="EMBL" id="RRD48343.1"/>
    </source>
</evidence>
<organism evidence="3 4">
    <name type="scientific">Arachnia propionica</name>
    <dbReference type="NCBI Taxonomy" id="1750"/>
    <lineage>
        <taxon>Bacteria</taxon>
        <taxon>Bacillati</taxon>
        <taxon>Actinomycetota</taxon>
        <taxon>Actinomycetes</taxon>
        <taxon>Propionibacteriales</taxon>
        <taxon>Propionibacteriaceae</taxon>
        <taxon>Arachnia</taxon>
    </lineage>
</organism>
<feature type="signal peptide" evidence="2">
    <location>
        <begin position="1"/>
        <end position="26"/>
    </location>
</feature>